<feature type="domain" description="C2H2-type" evidence="10">
    <location>
        <begin position="372"/>
        <end position="399"/>
    </location>
</feature>
<evidence type="ECO:0000256" key="5">
    <source>
        <dbReference type="ARBA" id="ARBA00023015"/>
    </source>
</evidence>
<keyword evidence="14" id="KW-1185">Reference proteome</keyword>
<dbReference type="GO" id="GO:0008270">
    <property type="term" value="F:zinc ion binding"/>
    <property type="evidence" value="ECO:0007669"/>
    <property type="project" value="UniProtKB-KW"/>
</dbReference>
<dbReference type="AlphaFoldDB" id="A0AA35P9E6"/>
<evidence type="ECO:0000256" key="4">
    <source>
        <dbReference type="ARBA" id="ARBA00022833"/>
    </source>
</evidence>
<gene>
    <name evidence="13" type="ORF">PODLI_1B036891</name>
</gene>
<reference evidence="13" key="1">
    <citation type="submission" date="2022-12" db="EMBL/GenBank/DDBJ databases">
        <authorList>
            <person name="Alioto T."/>
            <person name="Alioto T."/>
            <person name="Gomez Garrido J."/>
        </authorList>
    </citation>
    <scope>NUCLEOTIDE SEQUENCE</scope>
</reference>
<feature type="domain" description="C2H2-type" evidence="10">
    <location>
        <begin position="316"/>
        <end position="343"/>
    </location>
</feature>
<dbReference type="Pfam" id="PF01352">
    <property type="entry name" value="KRAB"/>
    <property type="match status" value="1"/>
</dbReference>
<evidence type="ECO:0000256" key="1">
    <source>
        <dbReference type="ARBA" id="ARBA00022723"/>
    </source>
</evidence>
<dbReference type="InterPro" id="IPR013087">
    <property type="entry name" value="Znf_C2H2_type"/>
</dbReference>
<feature type="domain" description="C2H2-type" evidence="10">
    <location>
        <begin position="344"/>
        <end position="371"/>
    </location>
</feature>
<evidence type="ECO:0000256" key="6">
    <source>
        <dbReference type="ARBA" id="ARBA00023163"/>
    </source>
</evidence>
<dbReference type="Gene3D" id="6.10.140.140">
    <property type="match status" value="1"/>
</dbReference>
<dbReference type="PROSITE" id="PS50805">
    <property type="entry name" value="KRAB"/>
    <property type="match status" value="1"/>
</dbReference>
<dbReference type="PROSITE" id="PS50157">
    <property type="entry name" value="ZINC_FINGER_C2H2_2"/>
    <property type="match status" value="4"/>
</dbReference>
<dbReference type="FunFam" id="3.30.160.60:FF:000358">
    <property type="entry name" value="zinc finger protein 24"/>
    <property type="match status" value="1"/>
</dbReference>
<dbReference type="Gene3D" id="1.10.4020.10">
    <property type="entry name" value="DNA breaking-rejoining enzymes"/>
    <property type="match status" value="1"/>
</dbReference>
<dbReference type="CDD" id="cd07936">
    <property type="entry name" value="SCAN"/>
    <property type="match status" value="1"/>
</dbReference>
<dbReference type="FunFam" id="3.30.160.60:FF:001808">
    <property type="entry name" value="Uncharacterized protein"/>
    <property type="match status" value="1"/>
</dbReference>
<evidence type="ECO:0000259" key="10">
    <source>
        <dbReference type="PROSITE" id="PS50157"/>
    </source>
</evidence>
<sequence length="475" mass="53567">MDEQDSAGAEAGRGHAMETGSSGGFCENSMQKILVEEDTLHSAVQSQQLRQFCYQEAKGPREVCSQLYHFCHQWLKPERHMKAQVLDLVILEQFLAVLPLEMESWVRECGAETSSQAVALAEGFLLSQTEEKKQAERQRKNLFAEMGLDSSEAEKTPLDARVRPLGDGMMPPRPAPSSFHGGGGEAAAVDPDQDTVCFEDVAVYITDEEWALLDPDQRALHQEVMEENRGMWDSLISGIDELEMKNKGDHNEIHTVEEPYQYSDCGESFSQSSHSSSHQINPLEKKPYQCLECGKSFTWKKSFASHQRIHTGEKPYCCLECGKSFSRKDSLTSHKSHHTGEKPYQCLECGKSFIWKQTLASHQRIHTGEKPHCCWECGKSFSQRTNLTSHQRVHTGAKPYHAWNVERASVERIVSLTIKEFIQGRNHFSAWNVERASPGKKVSLPIKEFIQGRNPISAWNVERASVTATISLPIE</sequence>
<dbReference type="SMART" id="SM00349">
    <property type="entry name" value="KRAB"/>
    <property type="match status" value="1"/>
</dbReference>
<feature type="region of interest" description="Disordered" evidence="9">
    <location>
        <begin position="1"/>
        <end position="24"/>
    </location>
</feature>
<dbReference type="Proteomes" id="UP001178461">
    <property type="component" value="Chromosome 8"/>
</dbReference>
<dbReference type="GO" id="GO:0000978">
    <property type="term" value="F:RNA polymerase II cis-regulatory region sequence-specific DNA binding"/>
    <property type="evidence" value="ECO:0007669"/>
    <property type="project" value="TreeGrafter"/>
</dbReference>
<dbReference type="InterPro" id="IPR036236">
    <property type="entry name" value="Znf_C2H2_sf"/>
</dbReference>
<dbReference type="Pfam" id="PF00096">
    <property type="entry name" value="zf-C2H2"/>
    <property type="match status" value="4"/>
</dbReference>
<dbReference type="InterPro" id="IPR036051">
    <property type="entry name" value="KRAB_dom_sf"/>
</dbReference>
<evidence type="ECO:0000313" key="14">
    <source>
        <dbReference type="Proteomes" id="UP001178461"/>
    </source>
</evidence>
<dbReference type="GO" id="GO:0000981">
    <property type="term" value="F:DNA-binding transcription factor activity, RNA polymerase II-specific"/>
    <property type="evidence" value="ECO:0007669"/>
    <property type="project" value="TreeGrafter"/>
</dbReference>
<dbReference type="SMART" id="SM00355">
    <property type="entry name" value="ZnF_C2H2"/>
    <property type="match status" value="4"/>
</dbReference>
<dbReference type="CDD" id="cd07765">
    <property type="entry name" value="KRAB_A-box"/>
    <property type="match status" value="1"/>
</dbReference>
<proteinExistence type="predicted"/>
<dbReference type="Pfam" id="PF02023">
    <property type="entry name" value="SCAN"/>
    <property type="match status" value="1"/>
</dbReference>
<keyword evidence="6" id="KW-0804">Transcription</keyword>
<keyword evidence="1" id="KW-0479">Metal-binding</keyword>
<evidence type="ECO:0000256" key="2">
    <source>
        <dbReference type="ARBA" id="ARBA00022737"/>
    </source>
</evidence>
<dbReference type="SMART" id="SM00431">
    <property type="entry name" value="SCAN"/>
    <property type="match status" value="1"/>
</dbReference>
<keyword evidence="7" id="KW-0539">Nucleus</keyword>
<dbReference type="SUPFAM" id="SSF109640">
    <property type="entry name" value="KRAB domain (Kruppel-associated box)"/>
    <property type="match status" value="1"/>
</dbReference>
<keyword evidence="3 8" id="KW-0863">Zinc-finger</keyword>
<dbReference type="PANTHER" id="PTHR23226:SF377">
    <property type="entry name" value="ZINC FINGER AND SCAN DOMAIN-CONTAINING PROTEIN 20"/>
    <property type="match status" value="1"/>
</dbReference>
<feature type="domain" description="SCAN box" evidence="11">
    <location>
        <begin position="47"/>
        <end position="124"/>
    </location>
</feature>
<dbReference type="EMBL" id="OX395133">
    <property type="protein sequence ID" value="CAI5780551.1"/>
    <property type="molecule type" value="Genomic_DNA"/>
</dbReference>
<dbReference type="Gene3D" id="3.30.160.60">
    <property type="entry name" value="Classic Zinc Finger"/>
    <property type="match status" value="5"/>
</dbReference>
<dbReference type="InterPro" id="IPR003309">
    <property type="entry name" value="SCAN_dom"/>
</dbReference>
<evidence type="ECO:0000313" key="13">
    <source>
        <dbReference type="EMBL" id="CAI5780551.1"/>
    </source>
</evidence>
<protein>
    <submittedName>
        <fullName evidence="13">Zinc finger protein OZF-like</fullName>
    </submittedName>
</protein>
<dbReference type="InterPro" id="IPR001909">
    <property type="entry name" value="KRAB"/>
</dbReference>
<evidence type="ECO:0000256" key="3">
    <source>
        <dbReference type="ARBA" id="ARBA00022771"/>
    </source>
</evidence>
<dbReference type="InterPro" id="IPR038269">
    <property type="entry name" value="SCAN_sf"/>
</dbReference>
<accession>A0AA35P9E6</accession>
<feature type="domain" description="C2H2-type" evidence="10">
    <location>
        <begin position="288"/>
        <end position="315"/>
    </location>
</feature>
<dbReference type="PROSITE" id="PS50804">
    <property type="entry name" value="SCAN_BOX"/>
    <property type="match status" value="1"/>
</dbReference>
<dbReference type="PROSITE" id="PS00028">
    <property type="entry name" value="ZINC_FINGER_C2H2_1"/>
    <property type="match status" value="4"/>
</dbReference>
<evidence type="ECO:0000256" key="9">
    <source>
        <dbReference type="SAM" id="MobiDB-lite"/>
    </source>
</evidence>
<dbReference type="FunFam" id="3.30.160.60:FF:002343">
    <property type="entry name" value="Zinc finger protein 33A"/>
    <property type="match status" value="2"/>
</dbReference>
<keyword evidence="4" id="KW-0862">Zinc</keyword>
<evidence type="ECO:0000256" key="7">
    <source>
        <dbReference type="ARBA" id="ARBA00023242"/>
    </source>
</evidence>
<dbReference type="FunFam" id="1.10.4020.10:FF:000005">
    <property type="entry name" value="Uncharacterized protein"/>
    <property type="match status" value="1"/>
</dbReference>
<keyword evidence="2" id="KW-0677">Repeat</keyword>
<organism evidence="13 14">
    <name type="scientific">Podarcis lilfordi</name>
    <name type="common">Lilford's wall lizard</name>
    <dbReference type="NCBI Taxonomy" id="74358"/>
    <lineage>
        <taxon>Eukaryota</taxon>
        <taxon>Metazoa</taxon>
        <taxon>Chordata</taxon>
        <taxon>Craniata</taxon>
        <taxon>Vertebrata</taxon>
        <taxon>Euteleostomi</taxon>
        <taxon>Lepidosauria</taxon>
        <taxon>Squamata</taxon>
        <taxon>Bifurcata</taxon>
        <taxon>Unidentata</taxon>
        <taxon>Episquamata</taxon>
        <taxon>Laterata</taxon>
        <taxon>Lacertibaenia</taxon>
        <taxon>Lacertidae</taxon>
        <taxon>Podarcis</taxon>
    </lineage>
</organism>
<evidence type="ECO:0000256" key="8">
    <source>
        <dbReference type="PROSITE-ProRule" id="PRU00042"/>
    </source>
</evidence>
<dbReference type="PANTHER" id="PTHR23226">
    <property type="entry name" value="ZINC FINGER AND SCAN DOMAIN-CONTAINING"/>
    <property type="match status" value="1"/>
</dbReference>
<name>A0AA35P9E6_9SAUR</name>
<dbReference type="SUPFAM" id="SSF47353">
    <property type="entry name" value="Retrovirus capsid dimerization domain-like"/>
    <property type="match status" value="1"/>
</dbReference>
<evidence type="ECO:0000259" key="11">
    <source>
        <dbReference type="PROSITE" id="PS50804"/>
    </source>
</evidence>
<evidence type="ECO:0000259" key="12">
    <source>
        <dbReference type="PROSITE" id="PS50805"/>
    </source>
</evidence>
<keyword evidence="5" id="KW-0805">Transcription regulation</keyword>
<feature type="domain" description="KRAB" evidence="12">
    <location>
        <begin position="196"/>
        <end position="272"/>
    </location>
</feature>
<dbReference type="SUPFAM" id="SSF57667">
    <property type="entry name" value="beta-beta-alpha zinc fingers"/>
    <property type="match status" value="3"/>
</dbReference>